<dbReference type="InterPro" id="IPR027417">
    <property type="entry name" value="P-loop_NTPase"/>
</dbReference>
<evidence type="ECO:0000256" key="2">
    <source>
        <dbReference type="ARBA" id="ARBA00022927"/>
    </source>
</evidence>
<dbReference type="Gene3D" id="3.40.50.300">
    <property type="entry name" value="P-loop containing nucleotide triphosphate hydrolases"/>
    <property type="match status" value="1"/>
</dbReference>
<proteinExistence type="predicted"/>
<dbReference type="VEuPathDB" id="AmoebaDB:EIN_365510"/>
<dbReference type="GO" id="GO:0006605">
    <property type="term" value="P:protein targeting"/>
    <property type="evidence" value="ECO:0007669"/>
    <property type="project" value="InterPro"/>
</dbReference>
<evidence type="ECO:0000259" key="5">
    <source>
        <dbReference type="PROSITE" id="PS51196"/>
    </source>
</evidence>
<name>L7FMB8_ENTIV</name>
<dbReference type="PANTHER" id="PTHR30612:SF0">
    <property type="entry name" value="CHLOROPLAST PROTEIN-TRANSPORTING ATPASE"/>
    <property type="match status" value="1"/>
</dbReference>
<keyword evidence="3" id="KW-0811">Translocation</keyword>
<feature type="non-terminal residue" evidence="6">
    <location>
        <position position="1"/>
    </location>
</feature>
<dbReference type="PANTHER" id="PTHR30612">
    <property type="entry name" value="SECA INNER MEMBRANE COMPONENT OF SEC PROTEIN SECRETION SYSTEM"/>
    <property type="match status" value="1"/>
</dbReference>
<dbReference type="InterPro" id="IPR001650">
    <property type="entry name" value="Helicase_C-like"/>
</dbReference>
<dbReference type="OrthoDB" id="2428452at2759"/>
<keyword evidence="7" id="KW-1185">Reference proteome</keyword>
<dbReference type="GO" id="GO:0006886">
    <property type="term" value="P:intracellular protein transport"/>
    <property type="evidence" value="ECO:0007669"/>
    <property type="project" value="InterPro"/>
</dbReference>
<sequence>QIEYLLHKQESKKVIIATSSAWRGVDIKLLKQSQSSCGLNVIIPFQMANQRALEQANGRSGRQGQPGTVNIYLTDKDLFYKIPEFEVGNDNLAKLELYFSEYLRTNFRWIYNGKDKYGLGNMMFPIGVTVPIVLDIFANLLS</sequence>
<evidence type="ECO:0000313" key="6">
    <source>
        <dbReference type="EMBL" id="ELP88623.1"/>
    </source>
</evidence>
<keyword evidence="2" id="KW-0813">Transport</keyword>
<dbReference type="EMBL" id="KB206722">
    <property type="protein sequence ID" value="ELP88623.1"/>
    <property type="molecule type" value="Genomic_DNA"/>
</dbReference>
<dbReference type="GO" id="GO:0005524">
    <property type="term" value="F:ATP binding"/>
    <property type="evidence" value="ECO:0007669"/>
    <property type="project" value="InterPro"/>
</dbReference>
<protein>
    <submittedName>
        <fullName evidence="6">Uncharacterized protein</fullName>
    </submittedName>
</protein>
<evidence type="ECO:0000313" key="7">
    <source>
        <dbReference type="Proteomes" id="UP000014680"/>
    </source>
</evidence>
<dbReference type="AlphaFoldDB" id="L7FMB8"/>
<organism evidence="6 7">
    <name type="scientific">Entamoeba invadens IP1</name>
    <dbReference type="NCBI Taxonomy" id="370355"/>
    <lineage>
        <taxon>Eukaryota</taxon>
        <taxon>Amoebozoa</taxon>
        <taxon>Evosea</taxon>
        <taxon>Archamoebae</taxon>
        <taxon>Mastigamoebida</taxon>
        <taxon>Entamoebidae</taxon>
        <taxon>Entamoeba</taxon>
    </lineage>
</organism>
<keyword evidence="1" id="KW-0963">Cytoplasm</keyword>
<accession>L7FMB8</accession>
<reference evidence="6 7" key="1">
    <citation type="submission" date="2012-10" db="EMBL/GenBank/DDBJ databases">
        <authorList>
            <person name="Zafar N."/>
            <person name="Inman J."/>
            <person name="Hall N."/>
            <person name="Lorenzi H."/>
            <person name="Caler E."/>
        </authorList>
    </citation>
    <scope>NUCLEOTIDE SEQUENCE [LARGE SCALE GENOMIC DNA]</scope>
    <source>
        <strain evidence="6 7">IP1</strain>
    </source>
</reference>
<gene>
    <name evidence="6" type="ORF">EIN_365510</name>
</gene>
<dbReference type="SUPFAM" id="SSF52540">
    <property type="entry name" value="P-loop containing nucleoside triphosphate hydrolases"/>
    <property type="match status" value="1"/>
</dbReference>
<dbReference type="PROSITE" id="PS51196">
    <property type="entry name" value="SECA_MOTOR_DEAD"/>
    <property type="match status" value="1"/>
</dbReference>
<dbReference type="Proteomes" id="UP000014680">
    <property type="component" value="Unassembled WGS sequence"/>
</dbReference>
<evidence type="ECO:0000256" key="1">
    <source>
        <dbReference type="ARBA" id="ARBA00022490"/>
    </source>
</evidence>
<feature type="domain" description="Helicase C-terminal" evidence="4">
    <location>
        <begin position="1"/>
        <end position="103"/>
    </location>
</feature>
<feature type="domain" description="SecA family profile" evidence="5">
    <location>
        <begin position="1"/>
        <end position="104"/>
    </location>
</feature>
<keyword evidence="2" id="KW-0653">Protein transport</keyword>
<dbReference type="PROSITE" id="PS51194">
    <property type="entry name" value="HELICASE_CTER"/>
    <property type="match status" value="1"/>
</dbReference>
<dbReference type="InterPro" id="IPR014018">
    <property type="entry name" value="SecA_motor_DEAD"/>
</dbReference>
<evidence type="ECO:0000259" key="4">
    <source>
        <dbReference type="PROSITE" id="PS51194"/>
    </source>
</evidence>
<dbReference type="InterPro" id="IPR000185">
    <property type="entry name" value="SecA"/>
</dbReference>
<evidence type="ECO:0000256" key="3">
    <source>
        <dbReference type="ARBA" id="ARBA00023010"/>
    </source>
</evidence>
<dbReference type="RefSeq" id="XP_004255394.1">
    <property type="nucleotide sequence ID" value="XM_004255346.1"/>
</dbReference>
<dbReference type="KEGG" id="eiv:EIN_365510"/>
<dbReference type="GeneID" id="14887605"/>